<reference evidence="2" key="1">
    <citation type="submission" date="2012-09" db="EMBL/GenBank/DDBJ databases">
        <authorList>
            <person name="Martin A.A."/>
        </authorList>
    </citation>
    <scope>NUCLEOTIDE SEQUENCE</scope>
</reference>
<sequence length="99" mass="11037">METQNSPPFSTRHTREMVVVVVVATVFVTSVVVVVGADDSSPPTSPKPPPHRTNVFSVYRLLPKNHTQFDVIRSFYENSTYLQAGFVDLTTAFRFGYVG</sequence>
<keyword evidence="1" id="KW-0812">Transmembrane</keyword>
<name>A0A0K0DHD5_ANGCA</name>
<proteinExistence type="predicted"/>
<dbReference type="Proteomes" id="UP000035642">
    <property type="component" value="Unassembled WGS sequence"/>
</dbReference>
<keyword evidence="1" id="KW-1133">Transmembrane helix</keyword>
<dbReference type="AlphaFoldDB" id="A0A0K0DHD5"/>
<protein>
    <submittedName>
        <fullName evidence="3">Secreted protein</fullName>
    </submittedName>
</protein>
<reference evidence="3" key="2">
    <citation type="submission" date="2017-02" db="UniProtKB">
        <authorList>
            <consortium name="WormBaseParasite"/>
        </authorList>
    </citation>
    <scope>IDENTIFICATION</scope>
</reference>
<feature type="transmembrane region" description="Helical" evidence="1">
    <location>
        <begin position="17"/>
        <end position="37"/>
    </location>
</feature>
<keyword evidence="2" id="KW-1185">Reference proteome</keyword>
<evidence type="ECO:0000256" key="1">
    <source>
        <dbReference type="SAM" id="Phobius"/>
    </source>
</evidence>
<accession>A0A0K0DHD5</accession>
<evidence type="ECO:0000313" key="2">
    <source>
        <dbReference type="Proteomes" id="UP000035642"/>
    </source>
</evidence>
<dbReference type="WBParaSite" id="ACAC_0001059101-mRNA-1">
    <property type="protein sequence ID" value="ACAC_0001059101-mRNA-1"/>
    <property type="gene ID" value="ACAC_0001059101"/>
</dbReference>
<organism evidence="2 3">
    <name type="scientific">Angiostrongylus cantonensis</name>
    <name type="common">Rat lungworm</name>
    <dbReference type="NCBI Taxonomy" id="6313"/>
    <lineage>
        <taxon>Eukaryota</taxon>
        <taxon>Metazoa</taxon>
        <taxon>Ecdysozoa</taxon>
        <taxon>Nematoda</taxon>
        <taxon>Chromadorea</taxon>
        <taxon>Rhabditida</taxon>
        <taxon>Rhabditina</taxon>
        <taxon>Rhabditomorpha</taxon>
        <taxon>Strongyloidea</taxon>
        <taxon>Metastrongylidae</taxon>
        <taxon>Angiostrongylus</taxon>
    </lineage>
</organism>
<evidence type="ECO:0000313" key="3">
    <source>
        <dbReference type="WBParaSite" id="ACAC_0001059101-mRNA-1"/>
    </source>
</evidence>
<keyword evidence="1" id="KW-0472">Membrane</keyword>